<evidence type="ECO:0000256" key="3">
    <source>
        <dbReference type="ARBA" id="ARBA00022692"/>
    </source>
</evidence>
<feature type="domain" description="VTT" evidence="7">
    <location>
        <begin position="68"/>
        <end position="186"/>
    </location>
</feature>
<feature type="transmembrane region" description="Helical" evidence="6">
    <location>
        <begin position="84"/>
        <end position="104"/>
    </location>
</feature>
<evidence type="ECO:0000256" key="5">
    <source>
        <dbReference type="ARBA" id="ARBA00023136"/>
    </source>
</evidence>
<dbReference type="Proteomes" id="UP001597244">
    <property type="component" value="Unassembled WGS sequence"/>
</dbReference>
<dbReference type="Pfam" id="PF09335">
    <property type="entry name" value="VTT_dom"/>
    <property type="match status" value="1"/>
</dbReference>
<evidence type="ECO:0000259" key="7">
    <source>
        <dbReference type="Pfam" id="PF09335"/>
    </source>
</evidence>
<keyword evidence="9" id="KW-1185">Reference proteome</keyword>
<evidence type="ECO:0000256" key="4">
    <source>
        <dbReference type="ARBA" id="ARBA00022989"/>
    </source>
</evidence>
<sequence>MSDRTSRLLINIGSVISVIAIIILTIHWYRLGIFQNRELLDAYIHQRHIIGPLLFILIQIVQVVIPIIPGGVSTAVGVVLFGPLYGFIYNYIGIVIGSFANFFLSRHYGQGFILHIIPKKTLDRYLTKAHGSQKAFDWFFALAIFLPVAPDDVLVMIAGLTKITWAKFATIIILLKPFTIAAYSFVLLYGSHWLLQLFH</sequence>
<feature type="transmembrane region" description="Helical" evidence="6">
    <location>
        <begin position="165"/>
        <end position="189"/>
    </location>
</feature>
<keyword evidence="3 6" id="KW-0812">Transmembrane</keyword>
<keyword evidence="4 6" id="KW-1133">Transmembrane helix</keyword>
<keyword evidence="2 6" id="KW-1003">Cell membrane</keyword>
<dbReference type="InterPro" id="IPR032816">
    <property type="entry name" value="VTT_dom"/>
</dbReference>
<keyword evidence="5 6" id="KW-0472">Membrane</keyword>
<name>A0ABW4DMA8_9LACO</name>
<dbReference type="EMBL" id="JBHTOF010000083">
    <property type="protein sequence ID" value="MFD1465802.1"/>
    <property type="molecule type" value="Genomic_DNA"/>
</dbReference>
<reference evidence="9" key="1">
    <citation type="journal article" date="2019" name="Int. J. Syst. Evol. Microbiol.">
        <title>The Global Catalogue of Microorganisms (GCM) 10K type strain sequencing project: providing services to taxonomists for standard genome sequencing and annotation.</title>
        <authorList>
            <consortium name="The Broad Institute Genomics Platform"/>
            <consortium name="The Broad Institute Genome Sequencing Center for Infectious Disease"/>
            <person name="Wu L."/>
            <person name="Ma J."/>
        </authorList>
    </citation>
    <scope>NUCLEOTIDE SEQUENCE [LARGE SCALE GENOMIC DNA]</scope>
    <source>
        <strain evidence="9">CCM 8951</strain>
    </source>
</reference>
<evidence type="ECO:0000256" key="6">
    <source>
        <dbReference type="RuleBase" id="RU366058"/>
    </source>
</evidence>
<feature type="transmembrane region" description="Helical" evidence="6">
    <location>
        <begin position="6"/>
        <end position="29"/>
    </location>
</feature>
<feature type="transmembrane region" description="Helical" evidence="6">
    <location>
        <begin position="138"/>
        <end position="159"/>
    </location>
</feature>
<evidence type="ECO:0000313" key="8">
    <source>
        <dbReference type="EMBL" id="MFD1465802.1"/>
    </source>
</evidence>
<dbReference type="RefSeq" id="WP_125578662.1">
    <property type="nucleotide sequence ID" value="NZ_JBHTOF010000083.1"/>
</dbReference>
<comment type="subcellular location">
    <subcellularLocation>
        <location evidence="1 6">Cell membrane</location>
        <topology evidence="1 6">Multi-pass membrane protein</topology>
    </subcellularLocation>
</comment>
<accession>A0ABW4DMA8</accession>
<gene>
    <name evidence="8" type="ORF">ACFQ4L_06985</name>
</gene>
<evidence type="ECO:0000313" key="9">
    <source>
        <dbReference type="Proteomes" id="UP001597244"/>
    </source>
</evidence>
<feature type="transmembrane region" description="Helical" evidence="6">
    <location>
        <begin position="49"/>
        <end position="72"/>
    </location>
</feature>
<comment type="caution">
    <text evidence="8">The sequence shown here is derived from an EMBL/GenBank/DDBJ whole genome shotgun (WGS) entry which is preliminary data.</text>
</comment>
<dbReference type="InterPro" id="IPR015414">
    <property type="entry name" value="TMEM64"/>
</dbReference>
<comment type="similarity">
    <text evidence="6">Belongs to the TVP38/TMEM64 family.</text>
</comment>
<organism evidence="8 9">
    <name type="scientific">Lapidilactobacillus mulanensis</name>
    <dbReference type="NCBI Taxonomy" id="2485999"/>
    <lineage>
        <taxon>Bacteria</taxon>
        <taxon>Bacillati</taxon>
        <taxon>Bacillota</taxon>
        <taxon>Bacilli</taxon>
        <taxon>Lactobacillales</taxon>
        <taxon>Lactobacillaceae</taxon>
        <taxon>Lapidilactobacillus</taxon>
    </lineage>
</organism>
<evidence type="ECO:0000256" key="2">
    <source>
        <dbReference type="ARBA" id="ARBA00022475"/>
    </source>
</evidence>
<proteinExistence type="inferred from homology"/>
<evidence type="ECO:0000256" key="1">
    <source>
        <dbReference type="ARBA" id="ARBA00004651"/>
    </source>
</evidence>
<dbReference type="PANTHER" id="PTHR12677:SF49">
    <property type="entry name" value="TVP38_TMEM64 FAMILY MEMBRANE PROTEIN"/>
    <property type="match status" value="1"/>
</dbReference>
<protein>
    <recommendedName>
        <fullName evidence="6">TVP38/TMEM64 family membrane protein</fullName>
    </recommendedName>
</protein>
<dbReference type="PANTHER" id="PTHR12677">
    <property type="entry name" value="GOLGI APPARATUS MEMBRANE PROTEIN TVP38-RELATED"/>
    <property type="match status" value="1"/>
</dbReference>